<dbReference type="Proteomes" id="UP001064048">
    <property type="component" value="Chromosome 26"/>
</dbReference>
<evidence type="ECO:0000313" key="1">
    <source>
        <dbReference type="EMBL" id="KAI8427047.1"/>
    </source>
</evidence>
<evidence type="ECO:0000313" key="2">
    <source>
        <dbReference type="Proteomes" id="UP001064048"/>
    </source>
</evidence>
<protein>
    <submittedName>
        <fullName evidence="1">Uncharacterized protein</fullName>
    </submittedName>
</protein>
<reference evidence="1 2" key="1">
    <citation type="journal article" date="2022" name="Genome Biol. Evol.">
        <title>The Spruce Budworm Genome: Reconstructing the Evolutionary History of Antifreeze Proteins.</title>
        <authorList>
            <person name="Beliveau C."/>
            <person name="Gagne P."/>
            <person name="Picq S."/>
            <person name="Vernygora O."/>
            <person name="Keeling C.I."/>
            <person name="Pinkney K."/>
            <person name="Doucet D."/>
            <person name="Wen F."/>
            <person name="Johnston J.S."/>
            <person name="Maaroufi H."/>
            <person name="Boyle B."/>
            <person name="Laroche J."/>
            <person name="Dewar K."/>
            <person name="Juretic N."/>
            <person name="Blackburn G."/>
            <person name="Nisole A."/>
            <person name="Brunet B."/>
            <person name="Brandao M."/>
            <person name="Lumley L."/>
            <person name="Duan J."/>
            <person name="Quan G."/>
            <person name="Lucarotti C.J."/>
            <person name="Roe A.D."/>
            <person name="Sperling F.A.H."/>
            <person name="Levesque R.C."/>
            <person name="Cusson M."/>
        </authorList>
    </citation>
    <scope>NUCLEOTIDE SEQUENCE [LARGE SCALE GENOMIC DNA]</scope>
    <source>
        <strain evidence="1">Glfc:IPQL:Cfum</strain>
    </source>
</reference>
<dbReference type="EMBL" id="CM046126">
    <property type="protein sequence ID" value="KAI8427047.1"/>
    <property type="molecule type" value="Genomic_DNA"/>
</dbReference>
<gene>
    <name evidence="1" type="ORF">MSG28_014688</name>
</gene>
<name>A0ACC0JS98_CHOFU</name>
<proteinExistence type="predicted"/>
<accession>A0ACC0JS98</accession>
<sequence length="208" mass="21979">MAGIEIAMRYLAAHTTRLLWRRVGKRHASYLPVAREPLLVAGGGAVHAREEGGRGAARGPRLTPHASRRRAASYLPVAREPLLVAGGGAVHAREEGGRGAARGPRLTPHPAGQPHTSRGARATAGSRRRRGACARGRRARRGPWPTPHASRGRAASYLPVAREPLLVAGGGAVHAREEGGRGAARGPRLTPHAAGQPHTSPWRASHCW</sequence>
<comment type="caution">
    <text evidence="1">The sequence shown here is derived from an EMBL/GenBank/DDBJ whole genome shotgun (WGS) entry which is preliminary data.</text>
</comment>
<organism evidence="1 2">
    <name type="scientific">Choristoneura fumiferana</name>
    <name type="common">Spruce budworm moth</name>
    <name type="synonym">Archips fumiferana</name>
    <dbReference type="NCBI Taxonomy" id="7141"/>
    <lineage>
        <taxon>Eukaryota</taxon>
        <taxon>Metazoa</taxon>
        <taxon>Ecdysozoa</taxon>
        <taxon>Arthropoda</taxon>
        <taxon>Hexapoda</taxon>
        <taxon>Insecta</taxon>
        <taxon>Pterygota</taxon>
        <taxon>Neoptera</taxon>
        <taxon>Endopterygota</taxon>
        <taxon>Lepidoptera</taxon>
        <taxon>Glossata</taxon>
        <taxon>Ditrysia</taxon>
        <taxon>Tortricoidea</taxon>
        <taxon>Tortricidae</taxon>
        <taxon>Tortricinae</taxon>
        <taxon>Choristoneura</taxon>
    </lineage>
</organism>
<keyword evidence="2" id="KW-1185">Reference proteome</keyword>